<protein>
    <submittedName>
        <fullName evidence="4">Recombination factor protein RarA</fullName>
    </submittedName>
</protein>
<evidence type="ECO:0000256" key="2">
    <source>
        <dbReference type="ARBA" id="ARBA00022840"/>
    </source>
</evidence>
<sequence length="409" mass="46700">MKNLANELRPKKLSDIVGQKHVVELLQKIALNKVKMSFIFFGESGIGKTSAAFALANQMKLKTSFFNASIDNKSDLVEKLANSEIIIIDEIHRLNKDKQDILLSYLEFDKIIIYATTTENPYFRVNPALRSRMQIVSFNKLSEEEIAQGLLLIKEKHFPKLNISKETLFELSTYGAGDFRSCINNLQMLGLLCKDQKEVNKDDLKKIIPNISFYSDSNSSAHYNNLSAFHKSLRGSDVNAALYYGFLILKTGDYQGLIRRINCVAYEDIGLANPNITLRLEAAINSVERLGFPEANLALGFIIIDLALSPKSNSAYQAISRVQNDIEKGKIYEVPKHLKDAHYASATKLGDGLNYKYPHDYEFNWIEQEYLPKQLKNQEYFIFGSTENEKKLKNYWTSLKNFYKGEKHD</sequence>
<evidence type="ECO:0000313" key="5">
    <source>
        <dbReference type="Proteomes" id="UP000004757"/>
    </source>
</evidence>
<dbReference type="PANTHER" id="PTHR13779">
    <property type="entry name" value="WERNER HELICASE-INTERACTING PROTEIN 1 FAMILY MEMBER"/>
    <property type="match status" value="1"/>
</dbReference>
<dbReference type="CDD" id="cd00009">
    <property type="entry name" value="AAA"/>
    <property type="match status" value="1"/>
</dbReference>
<dbReference type="SUPFAM" id="SSF48019">
    <property type="entry name" value="post-AAA+ oligomerization domain-like"/>
    <property type="match status" value="1"/>
</dbReference>
<dbReference type="PANTHER" id="PTHR13779:SF7">
    <property type="entry name" value="ATPASE WRNIP1"/>
    <property type="match status" value="1"/>
</dbReference>
<dbReference type="AlphaFoldDB" id="D4XVX9"/>
<evidence type="ECO:0000313" key="4">
    <source>
        <dbReference type="EMBL" id="EFF41496.1"/>
    </source>
</evidence>
<dbReference type="GO" id="GO:0005524">
    <property type="term" value="F:ATP binding"/>
    <property type="evidence" value="ECO:0007669"/>
    <property type="project" value="UniProtKB-KW"/>
</dbReference>
<dbReference type="InterPro" id="IPR003593">
    <property type="entry name" value="AAA+_ATPase"/>
</dbReference>
<dbReference type="eggNOG" id="COG2256">
    <property type="taxonomic scope" value="Bacteria"/>
</dbReference>
<comment type="caution">
    <text evidence="4">The sequence shown here is derived from an EMBL/GenBank/DDBJ whole genome shotgun (WGS) entry which is preliminary data.</text>
</comment>
<dbReference type="SMART" id="SM00382">
    <property type="entry name" value="AAA"/>
    <property type="match status" value="1"/>
</dbReference>
<name>D4XVX9_9BACT</name>
<dbReference type="OrthoDB" id="9778364at2"/>
<evidence type="ECO:0000256" key="1">
    <source>
        <dbReference type="ARBA" id="ARBA00022741"/>
    </source>
</evidence>
<dbReference type="InterPro" id="IPR051314">
    <property type="entry name" value="AAA_ATPase_RarA/MGS1/WRNIP1"/>
</dbReference>
<keyword evidence="2" id="KW-0067">ATP-binding</keyword>
<keyword evidence="5" id="KW-1185">Reference proteome</keyword>
<dbReference type="InterPro" id="IPR008824">
    <property type="entry name" value="RuvB-like_N"/>
</dbReference>
<organism evidence="4 5">
    <name type="scientific">Mycoplasmopsis alligatoris A21JP2</name>
    <dbReference type="NCBI Taxonomy" id="747682"/>
    <lineage>
        <taxon>Bacteria</taxon>
        <taxon>Bacillati</taxon>
        <taxon>Mycoplasmatota</taxon>
        <taxon>Mycoplasmoidales</taxon>
        <taxon>Metamycoplasmataceae</taxon>
        <taxon>Mycoplasmopsis</taxon>
    </lineage>
</organism>
<dbReference type="InterPro" id="IPR027417">
    <property type="entry name" value="P-loop_NTPase"/>
</dbReference>
<dbReference type="InterPro" id="IPR032423">
    <property type="entry name" value="AAA_assoc_2"/>
</dbReference>
<dbReference type="GO" id="GO:0003677">
    <property type="term" value="F:DNA binding"/>
    <property type="evidence" value="ECO:0007669"/>
    <property type="project" value="InterPro"/>
</dbReference>
<keyword evidence="1" id="KW-0547">Nucleotide-binding</keyword>
<dbReference type="Pfam" id="PF05496">
    <property type="entry name" value="RuvB_N"/>
    <property type="match status" value="1"/>
</dbReference>
<dbReference type="Gene3D" id="1.10.3710.10">
    <property type="entry name" value="DNA polymerase III clamp loader subunits, C-terminal domain"/>
    <property type="match status" value="1"/>
</dbReference>
<gene>
    <name evidence="4" type="ORF">MALL_0824</name>
</gene>
<dbReference type="InterPro" id="IPR008921">
    <property type="entry name" value="DNA_pol3_clamp-load_cplx_C"/>
</dbReference>
<dbReference type="GO" id="GO:0008047">
    <property type="term" value="F:enzyme activator activity"/>
    <property type="evidence" value="ECO:0007669"/>
    <property type="project" value="TreeGrafter"/>
</dbReference>
<proteinExistence type="predicted"/>
<dbReference type="Gene3D" id="3.40.50.300">
    <property type="entry name" value="P-loop containing nucleotide triphosphate hydrolases"/>
    <property type="match status" value="1"/>
</dbReference>
<dbReference type="GO" id="GO:0006310">
    <property type="term" value="P:DNA recombination"/>
    <property type="evidence" value="ECO:0007669"/>
    <property type="project" value="InterPro"/>
</dbReference>
<dbReference type="Pfam" id="PF12002">
    <property type="entry name" value="MgsA_C"/>
    <property type="match status" value="1"/>
</dbReference>
<dbReference type="InterPro" id="IPR021886">
    <property type="entry name" value="MgsA_C"/>
</dbReference>
<dbReference type="Proteomes" id="UP000004757">
    <property type="component" value="Unassembled WGS sequence"/>
</dbReference>
<dbReference type="STRING" id="747682.MALL_0824"/>
<dbReference type="Gene3D" id="1.10.8.60">
    <property type="match status" value="1"/>
</dbReference>
<dbReference type="GO" id="GO:0017116">
    <property type="term" value="F:single-stranded DNA helicase activity"/>
    <property type="evidence" value="ECO:0007669"/>
    <property type="project" value="TreeGrafter"/>
</dbReference>
<dbReference type="GO" id="GO:0000731">
    <property type="term" value="P:DNA synthesis involved in DNA repair"/>
    <property type="evidence" value="ECO:0007669"/>
    <property type="project" value="TreeGrafter"/>
</dbReference>
<accession>D4XVX9</accession>
<feature type="domain" description="AAA+ ATPase" evidence="3">
    <location>
        <begin position="34"/>
        <end position="141"/>
    </location>
</feature>
<dbReference type="Gene3D" id="1.20.272.10">
    <property type="match status" value="1"/>
</dbReference>
<dbReference type="GO" id="GO:0006261">
    <property type="term" value="P:DNA-templated DNA replication"/>
    <property type="evidence" value="ECO:0007669"/>
    <property type="project" value="TreeGrafter"/>
</dbReference>
<dbReference type="GO" id="GO:0009378">
    <property type="term" value="F:four-way junction helicase activity"/>
    <property type="evidence" value="ECO:0007669"/>
    <property type="project" value="InterPro"/>
</dbReference>
<dbReference type="Pfam" id="PF16193">
    <property type="entry name" value="AAA_assoc_2"/>
    <property type="match status" value="1"/>
</dbReference>
<dbReference type="EMBL" id="ADNC01000016">
    <property type="protein sequence ID" value="EFF41496.1"/>
    <property type="molecule type" value="Genomic_DNA"/>
</dbReference>
<reference evidence="4 5" key="1">
    <citation type="submission" date="2010-03" db="EMBL/GenBank/DDBJ databases">
        <authorList>
            <person name="Glass J.I."/>
            <person name="Benders G.A."/>
            <person name="Durkin A.S."/>
            <person name="Farmerie W.G."/>
            <person name="Hlavinka K."/>
            <person name="Hostetler J."/>
            <person name="Jackson J."/>
            <person name="May M.A."/>
            <person name="Miller R.H."/>
            <person name="Paralanov V."/>
            <person name="Radune D."/>
            <person name="Szczypinski B."/>
            <person name="Brown D.R."/>
        </authorList>
    </citation>
    <scope>NUCLEOTIDE SEQUENCE [LARGE SCALE GENOMIC DNA]</scope>
    <source>
        <strain evidence="4 5">A21JP2</strain>
    </source>
</reference>
<dbReference type="SUPFAM" id="SSF52540">
    <property type="entry name" value="P-loop containing nucleoside triphosphate hydrolases"/>
    <property type="match status" value="1"/>
</dbReference>
<evidence type="ECO:0000259" key="3">
    <source>
        <dbReference type="SMART" id="SM00382"/>
    </source>
</evidence>
<dbReference type="RefSeq" id="WP_005683518.1">
    <property type="nucleotide sequence ID" value="NZ_ADNC01000016.1"/>
</dbReference>